<dbReference type="PANTHER" id="PTHR34792:SF1">
    <property type="entry name" value="OS02G0121500 PROTEIN"/>
    <property type="match status" value="1"/>
</dbReference>
<organism evidence="2 3">
    <name type="scientific">Vitis vinifera</name>
    <name type="common">Grape</name>
    <dbReference type="NCBI Taxonomy" id="29760"/>
    <lineage>
        <taxon>Eukaryota</taxon>
        <taxon>Viridiplantae</taxon>
        <taxon>Streptophyta</taxon>
        <taxon>Embryophyta</taxon>
        <taxon>Tracheophyta</taxon>
        <taxon>Spermatophyta</taxon>
        <taxon>Magnoliopsida</taxon>
        <taxon>eudicotyledons</taxon>
        <taxon>Gunneridae</taxon>
        <taxon>Pentapetalae</taxon>
        <taxon>rosids</taxon>
        <taxon>Vitales</taxon>
        <taxon>Vitaceae</taxon>
        <taxon>Viteae</taxon>
        <taxon>Vitis</taxon>
    </lineage>
</organism>
<protein>
    <submittedName>
        <fullName evidence="2">Uncharacterized protein</fullName>
    </submittedName>
</protein>
<dbReference type="Proteomes" id="UP001227230">
    <property type="component" value="Chromosome 7"/>
</dbReference>
<evidence type="ECO:0000313" key="3">
    <source>
        <dbReference type="Proteomes" id="UP001227230"/>
    </source>
</evidence>
<evidence type="ECO:0000256" key="1">
    <source>
        <dbReference type="SAM" id="MobiDB-lite"/>
    </source>
</evidence>
<keyword evidence="3" id="KW-1185">Reference proteome</keyword>
<accession>A0ABY9C886</accession>
<evidence type="ECO:0000313" key="2">
    <source>
        <dbReference type="EMBL" id="WJZ91240.1"/>
    </source>
</evidence>
<dbReference type="EMBL" id="CP126654">
    <property type="protein sequence ID" value="WJZ91240.1"/>
    <property type="molecule type" value="Genomic_DNA"/>
</dbReference>
<proteinExistence type="predicted"/>
<dbReference type="InterPro" id="IPR040305">
    <property type="entry name" value="At1g75730-like"/>
</dbReference>
<reference evidence="2 3" key="1">
    <citation type="journal article" date="2023" name="Hortic Res">
        <title>The complete reference genome for grapevine (Vitis vinifera L.) genetics and breeding.</title>
        <authorList>
            <person name="Shi X."/>
            <person name="Cao S."/>
            <person name="Wang X."/>
            <person name="Huang S."/>
            <person name="Wang Y."/>
            <person name="Liu Z."/>
            <person name="Liu W."/>
            <person name="Leng X."/>
            <person name="Peng Y."/>
            <person name="Wang N."/>
            <person name="Wang Y."/>
            <person name="Ma Z."/>
            <person name="Xu X."/>
            <person name="Zhang F."/>
            <person name="Xue H."/>
            <person name="Zhong H."/>
            <person name="Wang Y."/>
            <person name="Zhang K."/>
            <person name="Velt A."/>
            <person name="Avia K."/>
            <person name="Holtgrawe D."/>
            <person name="Grimplet J."/>
            <person name="Matus J.T."/>
            <person name="Ware D."/>
            <person name="Wu X."/>
            <person name="Wang H."/>
            <person name="Liu C."/>
            <person name="Fang Y."/>
            <person name="Rustenholz C."/>
            <person name="Cheng Z."/>
            <person name="Xiao H."/>
            <person name="Zhou Y."/>
        </authorList>
    </citation>
    <scope>NUCLEOTIDE SEQUENCE [LARGE SCALE GENOMIC DNA]</scope>
    <source>
        <strain evidence="3">cv. Pinot noir / PN40024</strain>
        <tissue evidence="2">Leaf</tissue>
    </source>
</reference>
<feature type="region of interest" description="Disordered" evidence="1">
    <location>
        <begin position="117"/>
        <end position="145"/>
    </location>
</feature>
<name>A0ABY9C886_VITVI</name>
<dbReference type="PANTHER" id="PTHR34792">
    <property type="entry name" value="OS02G0121500 PROTEIN"/>
    <property type="match status" value="1"/>
</dbReference>
<gene>
    <name evidence="2" type="ORF">VitviT2T_010333</name>
</gene>
<sequence length="222" mass="24534">MKNPTEKRASLRLRKQVREDILFRSKIDDFERLRPEELNQQNIEALVAENNLSKIARDSDPLKLEEEDLTLKVGECLEKHGGSNWSQKQPISGTITKEEEEAVETLYTLVGMFPDNDKTDNKGELVGESSESRPSTLPEARESPAPTLDLVLWPGLSSTGLLGTGIHGPSFHSSAKTQAWLDNATGTTGPSSFGNGVSTEKVSRVTVHKKQSWKRCAAQTFT</sequence>